<feature type="transmembrane region" description="Helical" evidence="1">
    <location>
        <begin position="63"/>
        <end position="89"/>
    </location>
</feature>
<protein>
    <submittedName>
        <fullName evidence="2">CIC11C00000005015</fullName>
    </submittedName>
</protein>
<proteinExistence type="predicted"/>
<evidence type="ECO:0000313" key="2">
    <source>
        <dbReference type="EMBL" id="SGZ55820.1"/>
    </source>
</evidence>
<dbReference type="AlphaFoldDB" id="A0A1L0DH28"/>
<dbReference type="Proteomes" id="UP000182259">
    <property type="component" value="Chromosome IV"/>
</dbReference>
<dbReference type="EMBL" id="LT635767">
    <property type="protein sequence ID" value="SGZ55820.1"/>
    <property type="molecule type" value="Genomic_DNA"/>
</dbReference>
<gene>
    <name evidence="2" type="ORF">SAMEA4029009_CIC11G00000005015</name>
</gene>
<keyword evidence="1" id="KW-0812">Transmembrane</keyword>
<reference evidence="3" key="1">
    <citation type="submission" date="2016-10" db="EMBL/GenBank/DDBJ databases">
        <authorList>
            <person name="Geijer C."/>
            <person name="Jareborg N."/>
            <person name="Dainat J."/>
        </authorList>
    </citation>
    <scope>NUCLEOTIDE SEQUENCE [LARGE SCALE GENOMIC DNA]</scope>
    <source>
        <strain evidence="3">PYCC 4715</strain>
    </source>
</reference>
<accession>A0A1L0DH28</accession>
<dbReference type="Pfam" id="PF12716">
    <property type="entry name" value="Apq12"/>
    <property type="match status" value="1"/>
</dbReference>
<keyword evidence="1" id="KW-0472">Membrane</keyword>
<organism evidence="2 3">
    <name type="scientific">Sungouiella intermedia</name>
    <dbReference type="NCBI Taxonomy" id="45354"/>
    <lineage>
        <taxon>Eukaryota</taxon>
        <taxon>Fungi</taxon>
        <taxon>Dikarya</taxon>
        <taxon>Ascomycota</taxon>
        <taxon>Saccharomycotina</taxon>
        <taxon>Pichiomycetes</taxon>
        <taxon>Metschnikowiaceae</taxon>
        <taxon>Sungouiella</taxon>
    </lineage>
</organism>
<name>A0A1L0DH28_9ASCO</name>
<evidence type="ECO:0000313" key="3">
    <source>
        <dbReference type="Proteomes" id="UP000182259"/>
    </source>
</evidence>
<dbReference type="InterPro" id="IPR024316">
    <property type="entry name" value="APQ12"/>
</dbReference>
<feature type="transmembrane region" description="Helical" evidence="1">
    <location>
        <begin position="37"/>
        <end position="57"/>
    </location>
</feature>
<sequence>MTNAGDVLEFCGRVVVFLLEIVLRYSINGISFAHKTFPQATTTILVLLGSYLAYRFIKRVIRIWFNFIISTIKTIFTLLFIGVLFAIYIRGFHRFFTKDIYFIGDMFKLAAQDNFDYKKTGYNYAYKMFDGGHYDFLRRGAKTLFGKEDVTVEEFNNLKDEALEFFAENVDGVKDFLRNNGLNFEVNANQINDFLHNIRF</sequence>
<evidence type="ECO:0000256" key="1">
    <source>
        <dbReference type="SAM" id="Phobius"/>
    </source>
</evidence>
<keyword evidence="1" id="KW-1133">Transmembrane helix</keyword>